<proteinExistence type="predicted"/>
<organism evidence="2 3">
    <name type="scientific">Lentzea pudingi</name>
    <dbReference type="NCBI Taxonomy" id="1789439"/>
    <lineage>
        <taxon>Bacteria</taxon>
        <taxon>Bacillati</taxon>
        <taxon>Actinomycetota</taxon>
        <taxon>Actinomycetes</taxon>
        <taxon>Pseudonocardiales</taxon>
        <taxon>Pseudonocardiaceae</taxon>
        <taxon>Lentzea</taxon>
    </lineage>
</organism>
<dbReference type="PROSITE" id="PS50082">
    <property type="entry name" value="WD_REPEATS_2"/>
    <property type="match status" value="2"/>
</dbReference>
<gene>
    <name evidence="2" type="ORF">GCM10011609_68990</name>
</gene>
<evidence type="ECO:0000313" key="3">
    <source>
        <dbReference type="Proteomes" id="UP000597656"/>
    </source>
</evidence>
<sequence length="68" mass="7187">MAAAANDSLITLWRVTDGEQVATLTGHTGPVKAVLFDAGGDLTSSGPDPRVIRWDLDPDQVIARLSAR</sequence>
<evidence type="ECO:0000256" key="1">
    <source>
        <dbReference type="PROSITE-ProRule" id="PRU00221"/>
    </source>
</evidence>
<dbReference type="InterPro" id="IPR015943">
    <property type="entry name" value="WD40/YVTN_repeat-like_dom_sf"/>
</dbReference>
<dbReference type="Gene3D" id="2.130.10.10">
    <property type="entry name" value="YVTN repeat-like/Quinoprotein amine dehydrogenase"/>
    <property type="match status" value="1"/>
</dbReference>
<protein>
    <recommendedName>
        <fullName evidence="4">WD domain-containing protein, G-beta repeat-containing protein</fullName>
    </recommendedName>
</protein>
<reference evidence="3" key="1">
    <citation type="journal article" date="2019" name="Int. J. Syst. Evol. Microbiol.">
        <title>The Global Catalogue of Microorganisms (GCM) 10K type strain sequencing project: providing services to taxonomists for standard genome sequencing and annotation.</title>
        <authorList>
            <consortium name="The Broad Institute Genomics Platform"/>
            <consortium name="The Broad Institute Genome Sequencing Center for Infectious Disease"/>
            <person name="Wu L."/>
            <person name="Ma J."/>
        </authorList>
    </citation>
    <scope>NUCLEOTIDE SEQUENCE [LARGE SCALE GENOMIC DNA]</scope>
    <source>
        <strain evidence="3">CGMCC 4.7319</strain>
    </source>
</reference>
<evidence type="ECO:0000313" key="2">
    <source>
        <dbReference type="EMBL" id="GGN18205.1"/>
    </source>
</evidence>
<comment type="caution">
    <text evidence="2">The sequence shown here is derived from an EMBL/GenBank/DDBJ whole genome shotgun (WGS) entry which is preliminary data.</text>
</comment>
<accession>A0ABQ2IPT2</accession>
<keyword evidence="1" id="KW-0853">WD repeat</keyword>
<dbReference type="InterPro" id="IPR036322">
    <property type="entry name" value="WD40_repeat_dom_sf"/>
</dbReference>
<keyword evidence="3" id="KW-1185">Reference proteome</keyword>
<name>A0ABQ2IPT2_9PSEU</name>
<dbReference type="EMBL" id="BMNC01000014">
    <property type="protein sequence ID" value="GGN18205.1"/>
    <property type="molecule type" value="Genomic_DNA"/>
</dbReference>
<evidence type="ECO:0008006" key="4">
    <source>
        <dbReference type="Google" id="ProtNLM"/>
    </source>
</evidence>
<dbReference type="InterPro" id="IPR001680">
    <property type="entry name" value="WD40_rpt"/>
</dbReference>
<feature type="repeat" description="WD" evidence="1">
    <location>
        <begin position="1"/>
        <end position="23"/>
    </location>
</feature>
<dbReference type="RefSeq" id="WP_189159058.1">
    <property type="nucleotide sequence ID" value="NZ_BMNC01000014.1"/>
</dbReference>
<dbReference type="Proteomes" id="UP000597656">
    <property type="component" value="Unassembled WGS sequence"/>
</dbReference>
<dbReference type="SUPFAM" id="SSF50978">
    <property type="entry name" value="WD40 repeat-like"/>
    <property type="match status" value="1"/>
</dbReference>
<feature type="repeat" description="WD" evidence="1">
    <location>
        <begin position="24"/>
        <end position="64"/>
    </location>
</feature>